<accession>A0A8S2JWW3</accession>
<dbReference type="Gene3D" id="3.30.70.330">
    <property type="match status" value="1"/>
</dbReference>
<protein>
    <recommendedName>
        <fullName evidence="3">RRM domain-containing protein</fullName>
    </recommendedName>
</protein>
<gene>
    <name evidence="4" type="ORF">BYL167_LOCUS4602</name>
</gene>
<comment type="caution">
    <text evidence="4">The sequence shown here is derived from an EMBL/GenBank/DDBJ whole genome shotgun (WGS) entry which is preliminary data.</text>
</comment>
<evidence type="ECO:0000313" key="5">
    <source>
        <dbReference type="Proteomes" id="UP000681967"/>
    </source>
</evidence>
<feature type="domain" description="RRM" evidence="3">
    <location>
        <begin position="354"/>
        <end position="419"/>
    </location>
</feature>
<dbReference type="SUPFAM" id="SSF54928">
    <property type="entry name" value="RNA-binding domain, RBD"/>
    <property type="match status" value="1"/>
</dbReference>
<organism evidence="4 5">
    <name type="scientific">Rotaria magnacalcarata</name>
    <dbReference type="NCBI Taxonomy" id="392030"/>
    <lineage>
        <taxon>Eukaryota</taxon>
        <taxon>Metazoa</taxon>
        <taxon>Spiralia</taxon>
        <taxon>Gnathifera</taxon>
        <taxon>Rotifera</taxon>
        <taxon>Eurotatoria</taxon>
        <taxon>Bdelloidea</taxon>
        <taxon>Philodinida</taxon>
        <taxon>Philodinidae</taxon>
        <taxon>Rotaria</taxon>
    </lineage>
</organism>
<dbReference type="AlphaFoldDB" id="A0A8S2JWW3"/>
<sequence length="436" mass="49589">MKGVWDVGKCPCDWKEDPTTPTPELEHRVDQILEDILAQHSITHSSSSSNLSRSNSKSRNSTVLQSPIFNFSKYQPEVSFHRNEFITTASQNLSNQSGMKDILKTKAPPLICNLLSTFHESQNGSTCQFITLFPLLCLYFNHIYLIGYKPKFAEPFSSKRHRDNEEILSSSASLYGAVSHPYSHKMPMGKQHSSPSSHSADQRTSPPFLLPFPSRSLSHTESNQPITSSFNHLLDNNNERRLIVRCGTTITNYHISKLFDLVPNMEERSPISLNTFNEHYFIVRYRSCQVVNDLIKQSQNGKYGDTSGIGQLIHQMSNLQGSQEQYVDYCNIPLPPKQKYASFDAPVSKTLQIMPQRPISEDYIRDVFNRFGNLIDVRMINPQFCHIMFSDETSADTAMETMNGQEIALVRIRIVESDKSVDSTTASVVHRKRQKV</sequence>
<dbReference type="Pfam" id="PF00076">
    <property type="entry name" value="RRM_1"/>
    <property type="match status" value="1"/>
</dbReference>
<dbReference type="SMART" id="SM00360">
    <property type="entry name" value="RRM"/>
    <property type="match status" value="1"/>
</dbReference>
<evidence type="ECO:0000256" key="1">
    <source>
        <dbReference type="PROSITE-ProRule" id="PRU00176"/>
    </source>
</evidence>
<keyword evidence="1" id="KW-0694">RNA-binding</keyword>
<feature type="compositionally biased region" description="Polar residues" evidence="2">
    <location>
        <begin position="191"/>
        <end position="204"/>
    </location>
</feature>
<dbReference type="InterPro" id="IPR000504">
    <property type="entry name" value="RRM_dom"/>
</dbReference>
<name>A0A8S2JWW3_9BILA</name>
<dbReference type="InterPro" id="IPR035979">
    <property type="entry name" value="RBD_domain_sf"/>
</dbReference>
<feature type="region of interest" description="Disordered" evidence="2">
    <location>
        <begin position="185"/>
        <end position="205"/>
    </location>
</feature>
<evidence type="ECO:0000256" key="2">
    <source>
        <dbReference type="SAM" id="MobiDB-lite"/>
    </source>
</evidence>
<dbReference type="GO" id="GO:0003723">
    <property type="term" value="F:RNA binding"/>
    <property type="evidence" value="ECO:0007669"/>
    <property type="project" value="UniProtKB-UniRule"/>
</dbReference>
<dbReference type="InterPro" id="IPR012677">
    <property type="entry name" value="Nucleotide-bd_a/b_plait_sf"/>
</dbReference>
<evidence type="ECO:0000313" key="4">
    <source>
        <dbReference type="EMBL" id="CAF3829247.1"/>
    </source>
</evidence>
<evidence type="ECO:0000259" key="3">
    <source>
        <dbReference type="PROSITE" id="PS50102"/>
    </source>
</evidence>
<proteinExistence type="predicted"/>
<reference evidence="4" key="1">
    <citation type="submission" date="2021-02" db="EMBL/GenBank/DDBJ databases">
        <authorList>
            <person name="Nowell W R."/>
        </authorList>
    </citation>
    <scope>NUCLEOTIDE SEQUENCE</scope>
</reference>
<dbReference type="EMBL" id="CAJOBH010000985">
    <property type="protein sequence ID" value="CAF3829247.1"/>
    <property type="molecule type" value="Genomic_DNA"/>
</dbReference>
<dbReference type="PROSITE" id="PS50102">
    <property type="entry name" value="RRM"/>
    <property type="match status" value="1"/>
</dbReference>
<dbReference type="Proteomes" id="UP000681967">
    <property type="component" value="Unassembled WGS sequence"/>
</dbReference>